<evidence type="ECO:0000259" key="2">
    <source>
        <dbReference type="Pfam" id="PF03109"/>
    </source>
</evidence>
<gene>
    <name evidence="3" type="ORF">F5050DRAFT_1787924</name>
</gene>
<evidence type="ECO:0000313" key="4">
    <source>
        <dbReference type="Proteomes" id="UP001163828"/>
    </source>
</evidence>
<evidence type="ECO:0000256" key="1">
    <source>
        <dbReference type="SAM" id="SignalP"/>
    </source>
</evidence>
<dbReference type="EMBL" id="MU790840">
    <property type="protein sequence ID" value="KAJ3992591.1"/>
    <property type="molecule type" value="Genomic_DNA"/>
</dbReference>
<protein>
    <recommendedName>
        <fullName evidence="2">ABC1 atypical kinase-like domain-containing protein</fullName>
    </recommendedName>
</protein>
<dbReference type="Proteomes" id="UP001163828">
    <property type="component" value="Unassembled WGS sequence"/>
</dbReference>
<comment type="caution">
    <text evidence="3">The sequence shown here is derived from an EMBL/GenBank/DDBJ whole genome shotgun (WGS) entry which is preliminary data.</text>
</comment>
<dbReference type="InterPro" id="IPR011009">
    <property type="entry name" value="Kinase-like_dom_sf"/>
</dbReference>
<dbReference type="InterPro" id="IPR004147">
    <property type="entry name" value="ABC1_dom"/>
</dbReference>
<keyword evidence="1" id="KW-0732">Signal</keyword>
<dbReference type="Pfam" id="PF03109">
    <property type="entry name" value="ABC1"/>
    <property type="match status" value="1"/>
</dbReference>
<keyword evidence="4" id="KW-1185">Reference proteome</keyword>
<reference evidence="3" key="1">
    <citation type="submission" date="2022-08" db="EMBL/GenBank/DDBJ databases">
        <authorList>
            <consortium name="DOE Joint Genome Institute"/>
            <person name="Min B."/>
            <person name="Riley R."/>
            <person name="Sierra-Patev S."/>
            <person name="Naranjo-Ortiz M."/>
            <person name="Looney B."/>
            <person name="Konkel Z."/>
            <person name="Slot J.C."/>
            <person name="Sakamoto Y."/>
            <person name="Steenwyk J.L."/>
            <person name="Rokas A."/>
            <person name="Carro J."/>
            <person name="Camarero S."/>
            <person name="Ferreira P."/>
            <person name="Molpeceres G."/>
            <person name="Ruiz-Duenas F.J."/>
            <person name="Serrano A."/>
            <person name="Henrissat B."/>
            <person name="Drula E."/>
            <person name="Hughes K.W."/>
            <person name="Mata J.L."/>
            <person name="Ishikawa N.K."/>
            <person name="Vargas-Isla R."/>
            <person name="Ushijima S."/>
            <person name="Smith C.A."/>
            <person name="Ahrendt S."/>
            <person name="Andreopoulos W."/>
            <person name="He G."/>
            <person name="Labutti K."/>
            <person name="Lipzen A."/>
            <person name="Ng V."/>
            <person name="Sandor L."/>
            <person name="Barry K."/>
            <person name="Martinez A.T."/>
            <person name="Xiao Y."/>
            <person name="Gibbons J.G."/>
            <person name="Terashima K."/>
            <person name="Hibbett D.S."/>
            <person name="Grigoriev I.V."/>
        </authorList>
    </citation>
    <scope>NUCLEOTIDE SEQUENCE</scope>
    <source>
        <strain evidence="3">TFB10827</strain>
    </source>
</reference>
<dbReference type="SUPFAM" id="SSF56112">
    <property type="entry name" value="Protein kinase-like (PK-like)"/>
    <property type="match status" value="1"/>
</dbReference>
<feature type="domain" description="ABC1 atypical kinase-like" evidence="2">
    <location>
        <begin position="164"/>
        <end position="243"/>
    </location>
</feature>
<feature type="signal peptide" evidence="1">
    <location>
        <begin position="1"/>
        <end position="24"/>
    </location>
</feature>
<proteinExistence type="predicted"/>
<name>A0ABQ8Q1W2_9AGAR</name>
<accession>A0ABQ8Q1W2</accession>
<sequence>MTRSFLILPLVASLCITIPAFTHAAPTASQNRKFPDIASKAEILKEDDRKWILGVYGEDFDYKSTNIFTKNLPIHTRISNFDIPPRLDDKGKPLERYSNTKIRYVLDDEGKNIGVAKGYLSNHEMDKWEAHAEVKALQATAKSQFEFDYGKKYGWPVANNFMPVIVMNYVEGVDIVDSEQYQNALGKEKRKMEERYIKLLRDEVYYYVKKKGILHADFHSGNVRVTFDEKAKIKKVRLIDWGYPGVFTVNKGVSKKDFEEWFRERFAYCNRQE</sequence>
<evidence type="ECO:0000313" key="3">
    <source>
        <dbReference type="EMBL" id="KAJ3992591.1"/>
    </source>
</evidence>
<organism evidence="3 4">
    <name type="scientific">Lentinula boryana</name>
    <dbReference type="NCBI Taxonomy" id="40481"/>
    <lineage>
        <taxon>Eukaryota</taxon>
        <taxon>Fungi</taxon>
        <taxon>Dikarya</taxon>
        <taxon>Basidiomycota</taxon>
        <taxon>Agaricomycotina</taxon>
        <taxon>Agaricomycetes</taxon>
        <taxon>Agaricomycetidae</taxon>
        <taxon>Agaricales</taxon>
        <taxon>Marasmiineae</taxon>
        <taxon>Omphalotaceae</taxon>
        <taxon>Lentinula</taxon>
    </lineage>
</organism>
<feature type="chain" id="PRO_5047363646" description="ABC1 atypical kinase-like domain-containing protein" evidence="1">
    <location>
        <begin position="25"/>
        <end position="273"/>
    </location>
</feature>